<feature type="region of interest" description="Disordered" evidence="1">
    <location>
        <begin position="1"/>
        <end position="23"/>
    </location>
</feature>
<dbReference type="STRING" id="68895.RR42_m1849"/>
<keyword evidence="3" id="KW-1185">Reference proteome</keyword>
<name>A0A0C4YAG7_9BURK</name>
<dbReference type="AlphaFoldDB" id="A0A0C4YAG7"/>
<accession>A0A0C4YAG7</accession>
<protein>
    <submittedName>
        <fullName evidence="2">Uncharacterized protein</fullName>
    </submittedName>
</protein>
<evidence type="ECO:0000313" key="2">
    <source>
        <dbReference type="EMBL" id="AJG19244.1"/>
    </source>
</evidence>
<sequence length="98" mass="11010">MVSGAGWRPGRWPGLWQGQHDASRKGVDETRIAVGASWRLLAFAGVSRCLSVRLPTELAYRAARQPVNDSIKQAFQMQHKMRMCQRGDGRRGDVTICR</sequence>
<dbReference type="KEGG" id="cbw:RR42_m1849"/>
<organism evidence="2 3">
    <name type="scientific">Cupriavidus basilensis</name>
    <dbReference type="NCBI Taxonomy" id="68895"/>
    <lineage>
        <taxon>Bacteria</taxon>
        <taxon>Pseudomonadati</taxon>
        <taxon>Pseudomonadota</taxon>
        <taxon>Betaproteobacteria</taxon>
        <taxon>Burkholderiales</taxon>
        <taxon>Burkholderiaceae</taxon>
        <taxon>Cupriavidus</taxon>
    </lineage>
</organism>
<evidence type="ECO:0000256" key="1">
    <source>
        <dbReference type="SAM" id="MobiDB-lite"/>
    </source>
</evidence>
<gene>
    <name evidence="2" type="ORF">RR42_m1849</name>
</gene>
<reference evidence="2 3" key="1">
    <citation type="journal article" date="2015" name="Genome Announc.">
        <title>Complete Genome Sequence of Cupriavidus basilensis 4G11, Isolated from the Oak Ridge Field Research Center Site.</title>
        <authorList>
            <person name="Ray J."/>
            <person name="Waters R.J."/>
            <person name="Skerker J.M."/>
            <person name="Kuehl J.V."/>
            <person name="Price M.N."/>
            <person name="Huang J."/>
            <person name="Chakraborty R."/>
            <person name="Arkin A.P."/>
            <person name="Deutschbauer A."/>
        </authorList>
    </citation>
    <scope>NUCLEOTIDE SEQUENCE [LARGE SCALE GENOMIC DNA]</scope>
    <source>
        <strain evidence="2">4G11</strain>
    </source>
</reference>
<dbReference type="EMBL" id="CP010536">
    <property type="protein sequence ID" value="AJG19244.1"/>
    <property type="molecule type" value="Genomic_DNA"/>
</dbReference>
<evidence type="ECO:0000313" key="3">
    <source>
        <dbReference type="Proteomes" id="UP000031843"/>
    </source>
</evidence>
<dbReference type="Proteomes" id="UP000031843">
    <property type="component" value="Chromosome main"/>
</dbReference>
<proteinExistence type="predicted"/>